<proteinExistence type="predicted"/>
<reference evidence="1" key="1">
    <citation type="journal article" date="2020" name="Stud. Mycol.">
        <title>101 Dothideomycetes genomes: a test case for predicting lifestyles and emergence of pathogens.</title>
        <authorList>
            <person name="Haridas S."/>
            <person name="Albert R."/>
            <person name="Binder M."/>
            <person name="Bloem J."/>
            <person name="Labutti K."/>
            <person name="Salamov A."/>
            <person name="Andreopoulos B."/>
            <person name="Baker S."/>
            <person name="Barry K."/>
            <person name="Bills G."/>
            <person name="Bluhm B."/>
            <person name="Cannon C."/>
            <person name="Castanera R."/>
            <person name="Culley D."/>
            <person name="Daum C."/>
            <person name="Ezra D."/>
            <person name="Gonzalez J."/>
            <person name="Henrissat B."/>
            <person name="Kuo A."/>
            <person name="Liang C."/>
            <person name="Lipzen A."/>
            <person name="Lutzoni F."/>
            <person name="Magnuson J."/>
            <person name="Mondo S."/>
            <person name="Nolan M."/>
            <person name="Ohm R."/>
            <person name="Pangilinan J."/>
            <person name="Park H.-J."/>
            <person name="Ramirez L."/>
            <person name="Alfaro M."/>
            <person name="Sun H."/>
            <person name="Tritt A."/>
            <person name="Yoshinaga Y."/>
            <person name="Zwiers L.-H."/>
            <person name="Turgeon B."/>
            <person name="Goodwin S."/>
            <person name="Spatafora J."/>
            <person name="Crous P."/>
            <person name="Grigoriev I."/>
        </authorList>
    </citation>
    <scope>NUCLEOTIDE SEQUENCE</scope>
    <source>
        <strain evidence="1">ATCC 200398</strain>
    </source>
</reference>
<comment type="caution">
    <text evidence="1">The sequence shown here is derived from an EMBL/GenBank/DDBJ whole genome shotgun (WGS) entry which is preliminary data.</text>
</comment>
<gene>
    <name evidence="1" type="ORF">BDR25DRAFT_278511</name>
</gene>
<dbReference type="Proteomes" id="UP000799755">
    <property type="component" value="Unassembled WGS sequence"/>
</dbReference>
<keyword evidence="2" id="KW-1185">Reference proteome</keyword>
<protein>
    <submittedName>
        <fullName evidence="1">Uncharacterized protein</fullName>
    </submittedName>
</protein>
<dbReference type="EMBL" id="MU003495">
    <property type="protein sequence ID" value="KAF2475822.1"/>
    <property type="molecule type" value="Genomic_DNA"/>
</dbReference>
<name>A0ACB6RBW4_9PLEO</name>
<accession>A0ACB6RBW4</accession>
<organism evidence="1 2">
    <name type="scientific">Lindgomyces ingoldianus</name>
    <dbReference type="NCBI Taxonomy" id="673940"/>
    <lineage>
        <taxon>Eukaryota</taxon>
        <taxon>Fungi</taxon>
        <taxon>Dikarya</taxon>
        <taxon>Ascomycota</taxon>
        <taxon>Pezizomycotina</taxon>
        <taxon>Dothideomycetes</taxon>
        <taxon>Pleosporomycetidae</taxon>
        <taxon>Pleosporales</taxon>
        <taxon>Lindgomycetaceae</taxon>
        <taxon>Lindgomyces</taxon>
    </lineage>
</organism>
<evidence type="ECO:0000313" key="1">
    <source>
        <dbReference type="EMBL" id="KAF2475822.1"/>
    </source>
</evidence>
<evidence type="ECO:0000313" key="2">
    <source>
        <dbReference type="Proteomes" id="UP000799755"/>
    </source>
</evidence>
<sequence>MNQLPNYLPSPSTDRWEELKPIIEQLYLKEKKKLADVVRILKNAHGFDAVDHQYKHHFKKWQWKKNIPKSKKDKIAEQLESRARAGKAGTSIALQGRTVELHKIRRHMKMKARAESGAMVLKKPSGIESVVAGHVDISVATPSATSPQNAPSPTGLFLKEKAAIDRAHLFAQGQHDKLLMSMNGEERRVMLEWLYQYWFFCFKTAKNWGKGPPAWTEKLLDFARYHPHSRRSLPGTPQDPMPQSEAQPGDYPTPTSFCRWFIHVRPDWPDYQEIPDEEVSRDSTGQDPDDESTWLPWPNDWQEPPLPIRLRDALEHNDFSSISSTILPVAIPQIAKAAQRSPDELLLESLGFSIMARNLAQVESIIQQLRRKNIDFTWLYPLHMTTSYLDGYKTCCDIFGTLLSWVGSQKLSEMFVNELGHTVLDNLMISILKSHSSVMPVVVDDTLKDTARFAGEEIDICGRWDADSPCVRHLLTKGNPSTPFSWKHKFCHTSIQTICHCIIQMHHKTPSRLMRTASGLYGRRCFDCGMKLQLQPLHSLVMTAYHLASSGCQDEDLFGMLACLLCFISCGLDPRKTASVSFALFMQTIPSEIACAHEELTPAELAEKISTYSVSNSWSAQVQSGWAVFCGVLRLCEDIHVEPERDGDDVTMEDYQDSSRHIIGNHDLGNELLHLHLRSHNLVPCFRTRKDLATLWASVQAELLTYRRLDDSMDWISQYFSMDELRHQLDQGEPLSVKYAEQDLLQPHCICGSFNCYPLATLSDATEPDIANLDIWERATYGVILDD</sequence>